<protein>
    <submittedName>
        <fullName evidence="2">Uncharacterized protein</fullName>
    </submittedName>
</protein>
<comment type="caution">
    <text evidence="2">The sequence shown here is derived from an EMBL/GenBank/DDBJ whole genome shotgun (WGS) entry which is preliminary data.</text>
</comment>
<evidence type="ECO:0000256" key="1">
    <source>
        <dbReference type="SAM" id="Coils"/>
    </source>
</evidence>
<evidence type="ECO:0000313" key="3">
    <source>
        <dbReference type="Proteomes" id="UP000225706"/>
    </source>
</evidence>
<evidence type="ECO:0000313" key="2">
    <source>
        <dbReference type="EMBL" id="PFX13089.1"/>
    </source>
</evidence>
<feature type="coiled-coil region" evidence="1">
    <location>
        <begin position="27"/>
        <end position="90"/>
    </location>
</feature>
<dbReference type="AlphaFoldDB" id="A0A2B4R8D2"/>
<feature type="coiled-coil region" evidence="1">
    <location>
        <begin position="122"/>
        <end position="149"/>
    </location>
</feature>
<keyword evidence="3" id="KW-1185">Reference proteome</keyword>
<dbReference type="Proteomes" id="UP000225706">
    <property type="component" value="Unassembled WGS sequence"/>
</dbReference>
<proteinExistence type="predicted"/>
<reference evidence="3" key="1">
    <citation type="journal article" date="2017" name="bioRxiv">
        <title>Comparative analysis of the genomes of Stylophora pistillata and Acropora digitifera provides evidence for extensive differences between species of corals.</title>
        <authorList>
            <person name="Voolstra C.R."/>
            <person name="Li Y."/>
            <person name="Liew Y.J."/>
            <person name="Baumgarten S."/>
            <person name="Zoccola D."/>
            <person name="Flot J.-F."/>
            <person name="Tambutte S."/>
            <person name="Allemand D."/>
            <person name="Aranda M."/>
        </authorList>
    </citation>
    <scope>NUCLEOTIDE SEQUENCE [LARGE SCALE GENOMIC DNA]</scope>
</reference>
<name>A0A2B4R8D2_STYPI</name>
<keyword evidence="1" id="KW-0175">Coiled coil</keyword>
<dbReference type="OrthoDB" id="6006941at2759"/>
<dbReference type="EMBL" id="LSMT01001073">
    <property type="protein sequence ID" value="PFX13089.1"/>
    <property type="molecule type" value="Genomic_DNA"/>
</dbReference>
<organism evidence="2 3">
    <name type="scientific">Stylophora pistillata</name>
    <name type="common">Smooth cauliflower coral</name>
    <dbReference type="NCBI Taxonomy" id="50429"/>
    <lineage>
        <taxon>Eukaryota</taxon>
        <taxon>Metazoa</taxon>
        <taxon>Cnidaria</taxon>
        <taxon>Anthozoa</taxon>
        <taxon>Hexacorallia</taxon>
        <taxon>Scleractinia</taxon>
        <taxon>Astrocoeniina</taxon>
        <taxon>Pocilloporidae</taxon>
        <taxon>Stylophora</taxon>
    </lineage>
</organism>
<gene>
    <name evidence="2" type="ORF">AWC38_SpisGene22853</name>
</gene>
<accession>A0A2B4R8D2</accession>
<sequence length="213" mass="24521">MATLQTSASTLVFDDSLSPASCNLYEEEEHLRKIEELEETAAKKDAELTQLRSDFTQLKESAQTSQNSACIGDQNEIESLRKECDAAKKKGKDTIDKYLAECNRLKAIVNEQQVIIHKAQDVKKIEEAMETLRIELAQKNMQIQSLQYDLYKLKEKYHNETKSLRSEVERGREKVGSLKVEIRRLKEPETDDTISIMREALITIHRNLLTSFQ</sequence>
<feature type="non-terminal residue" evidence="2">
    <location>
        <position position="213"/>
    </location>
</feature>